<evidence type="ECO:0000256" key="7">
    <source>
        <dbReference type="ARBA" id="ARBA00023204"/>
    </source>
</evidence>
<dbReference type="SUPFAM" id="SSF46767">
    <property type="entry name" value="Methylated DNA-protein cysteine methyltransferase, C-terminal domain"/>
    <property type="match status" value="1"/>
</dbReference>
<dbReference type="InterPro" id="IPR036388">
    <property type="entry name" value="WH-like_DNA-bd_sf"/>
</dbReference>
<dbReference type="GO" id="GO:0005737">
    <property type="term" value="C:cytoplasm"/>
    <property type="evidence" value="ECO:0007669"/>
    <property type="project" value="UniProtKB-SubCell"/>
</dbReference>
<proteinExistence type="inferred from homology"/>
<keyword evidence="3 9" id="KW-0963">Cytoplasm</keyword>
<keyword evidence="12" id="KW-1185">Reference proteome</keyword>
<comment type="catalytic activity">
    <reaction evidence="8 9">
        <text>a 6-O-methyl-2'-deoxyguanosine in DNA + L-cysteinyl-[protein] = S-methyl-L-cysteinyl-[protein] + a 2'-deoxyguanosine in DNA</text>
        <dbReference type="Rhea" id="RHEA:24000"/>
        <dbReference type="Rhea" id="RHEA-COMP:10131"/>
        <dbReference type="Rhea" id="RHEA-COMP:10132"/>
        <dbReference type="Rhea" id="RHEA-COMP:11367"/>
        <dbReference type="Rhea" id="RHEA-COMP:11368"/>
        <dbReference type="ChEBI" id="CHEBI:29950"/>
        <dbReference type="ChEBI" id="CHEBI:82612"/>
        <dbReference type="ChEBI" id="CHEBI:85445"/>
        <dbReference type="ChEBI" id="CHEBI:85448"/>
        <dbReference type="EC" id="2.1.1.63"/>
    </reaction>
</comment>
<evidence type="ECO:0000256" key="3">
    <source>
        <dbReference type="ARBA" id="ARBA00022490"/>
    </source>
</evidence>
<dbReference type="GO" id="GO:0032259">
    <property type="term" value="P:methylation"/>
    <property type="evidence" value="ECO:0007669"/>
    <property type="project" value="UniProtKB-KW"/>
</dbReference>
<name>A0A2P2E7C5_9PROT</name>
<keyword evidence="5 9" id="KW-0808">Transferase</keyword>
<dbReference type="PROSITE" id="PS00374">
    <property type="entry name" value="MGMT"/>
    <property type="match status" value="1"/>
</dbReference>
<dbReference type="CDD" id="cd06445">
    <property type="entry name" value="ATase"/>
    <property type="match status" value="1"/>
</dbReference>
<evidence type="ECO:0000313" key="12">
    <source>
        <dbReference type="Proteomes" id="UP000245086"/>
    </source>
</evidence>
<evidence type="ECO:0000256" key="5">
    <source>
        <dbReference type="ARBA" id="ARBA00022679"/>
    </source>
</evidence>
<dbReference type="Gene3D" id="1.10.10.10">
    <property type="entry name" value="Winged helix-like DNA-binding domain superfamily/Winged helix DNA-binding domain"/>
    <property type="match status" value="1"/>
</dbReference>
<dbReference type="InterPro" id="IPR036631">
    <property type="entry name" value="MGMT_N_sf"/>
</dbReference>
<keyword evidence="4 9" id="KW-0489">Methyltransferase</keyword>
<keyword evidence="7 9" id="KW-0234">DNA repair</keyword>
<comment type="function">
    <text evidence="9">Involved in the cellular defense against the biological effects of O6-methylguanine (O6-MeG) and O4-methylthymine (O4-MeT) in DNA. Repairs the methylated nucleobase in DNA by stoichiometrically transferring the methyl group to a cysteine residue in the enzyme. This is a suicide reaction: the enzyme is irreversibly inactivated.</text>
</comment>
<evidence type="ECO:0000256" key="4">
    <source>
        <dbReference type="ARBA" id="ARBA00022603"/>
    </source>
</evidence>
<comment type="miscellaneous">
    <text evidence="9">This enzyme catalyzes only one turnover and therefore is not strictly catalytic. According to one definition, an enzyme is a biocatalyst that acts repeatedly and over many reaction cycles.</text>
</comment>
<evidence type="ECO:0000256" key="8">
    <source>
        <dbReference type="ARBA" id="ARBA00049348"/>
    </source>
</evidence>
<protein>
    <recommendedName>
        <fullName evidence="9">Methylated-DNA--protein-cysteine methyltransferase</fullName>
        <ecNumber evidence="9">2.1.1.63</ecNumber>
    </recommendedName>
    <alternativeName>
        <fullName evidence="9">6-O-methylguanine-DNA methyltransferase</fullName>
        <shortName evidence="9">MGMT</shortName>
    </alternativeName>
    <alternativeName>
        <fullName evidence="9">O-6-methylguanine-DNA-alkyltransferase</fullName>
    </alternativeName>
</protein>
<feature type="active site" description="Nucleophile; methyl group acceptor" evidence="9">
    <location>
        <position position="138"/>
    </location>
</feature>
<comment type="similarity">
    <text evidence="2 9">Belongs to the MGMT family.</text>
</comment>
<dbReference type="GO" id="GO:0003908">
    <property type="term" value="F:methylated-DNA-[protein]-cysteine S-methyltransferase activity"/>
    <property type="evidence" value="ECO:0007669"/>
    <property type="project" value="UniProtKB-UniRule"/>
</dbReference>
<dbReference type="GO" id="GO:0006307">
    <property type="term" value="P:DNA alkylation repair"/>
    <property type="evidence" value="ECO:0007669"/>
    <property type="project" value="UniProtKB-UniRule"/>
</dbReference>
<evidence type="ECO:0000259" key="10">
    <source>
        <dbReference type="Pfam" id="PF01035"/>
    </source>
</evidence>
<dbReference type="Pfam" id="PF01035">
    <property type="entry name" value="DNA_binding_1"/>
    <property type="match status" value="1"/>
</dbReference>
<keyword evidence="6 9" id="KW-0227">DNA damage</keyword>
<dbReference type="AlphaFoldDB" id="A0A2P2E7C5"/>
<evidence type="ECO:0000256" key="9">
    <source>
        <dbReference type="HAMAP-Rule" id="MF_00772"/>
    </source>
</evidence>
<evidence type="ECO:0000313" key="11">
    <source>
        <dbReference type="EMBL" id="GBF56961.1"/>
    </source>
</evidence>
<feature type="domain" description="Methylated-DNA-[protein]-cysteine S-methyltransferase DNA binding" evidence="10">
    <location>
        <begin position="87"/>
        <end position="167"/>
    </location>
</feature>
<gene>
    <name evidence="11" type="primary">ogt</name>
    <name evidence="11" type="ORF">PbB2_00618</name>
</gene>
<dbReference type="PANTHER" id="PTHR10815:SF5">
    <property type="entry name" value="METHYLATED-DNA--PROTEIN-CYSTEINE METHYLTRANSFERASE"/>
    <property type="match status" value="1"/>
</dbReference>
<comment type="catalytic activity">
    <reaction evidence="1 9">
        <text>a 4-O-methyl-thymidine in DNA + L-cysteinyl-[protein] = a thymidine in DNA + S-methyl-L-cysteinyl-[protein]</text>
        <dbReference type="Rhea" id="RHEA:53428"/>
        <dbReference type="Rhea" id="RHEA-COMP:10131"/>
        <dbReference type="Rhea" id="RHEA-COMP:10132"/>
        <dbReference type="Rhea" id="RHEA-COMP:13555"/>
        <dbReference type="Rhea" id="RHEA-COMP:13556"/>
        <dbReference type="ChEBI" id="CHEBI:29950"/>
        <dbReference type="ChEBI" id="CHEBI:82612"/>
        <dbReference type="ChEBI" id="CHEBI:137386"/>
        <dbReference type="ChEBI" id="CHEBI:137387"/>
        <dbReference type="EC" id="2.1.1.63"/>
    </reaction>
</comment>
<dbReference type="PANTHER" id="PTHR10815">
    <property type="entry name" value="METHYLATED-DNA--PROTEIN-CYSTEINE METHYLTRANSFERASE"/>
    <property type="match status" value="1"/>
</dbReference>
<sequence length="173" mass="18966">MKLTQSYLDTPTGTMMLMTDDHDHIRLLEWTDHRARMNTLLARLYPGVAITIHEVDSHPVYTDALLRYFDGDISALNKLPVAFGGTDFQRSVWQALRAIPAGQTWSYGQLAAYIGNPNAMRAVGLANGANPIAIIIPCHRVIGANGALTGYGGGMARKQFLLAHEGAWPHQLV</sequence>
<dbReference type="InterPro" id="IPR014048">
    <property type="entry name" value="MethylDNA_cys_MeTrfase_DNA-bd"/>
</dbReference>
<dbReference type="HAMAP" id="MF_00772">
    <property type="entry name" value="OGT"/>
    <property type="match status" value="1"/>
</dbReference>
<dbReference type="SUPFAM" id="SSF53155">
    <property type="entry name" value="Methylated DNA-protein cysteine methyltransferase domain"/>
    <property type="match status" value="1"/>
</dbReference>
<dbReference type="NCBIfam" id="TIGR00589">
    <property type="entry name" value="ogt"/>
    <property type="match status" value="1"/>
</dbReference>
<dbReference type="InterPro" id="IPR023546">
    <property type="entry name" value="MGMT"/>
</dbReference>
<evidence type="ECO:0000256" key="6">
    <source>
        <dbReference type="ARBA" id="ARBA00022763"/>
    </source>
</evidence>
<evidence type="ECO:0000256" key="2">
    <source>
        <dbReference type="ARBA" id="ARBA00008711"/>
    </source>
</evidence>
<dbReference type="Proteomes" id="UP000245086">
    <property type="component" value="Unassembled WGS sequence"/>
</dbReference>
<accession>A0A2P2E7C5</accession>
<comment type="caution">
    <text evidence="11">The sequence shown here is derived from an EMBL/GenBank/DDBJ whole genome shotgun (WGS) entry which is preliminary data.</text>
</comment>
<evidence type="ECO:0000256" key="1">
    <source>
        <dbReference type="ARBA" id="ARBA00001286"/>
    </source>
</evidence>
<dbReference type="InterPro" id="IPR036217">
    <property type="entry name" value="MethylDNA_cys_MeTrfase_DNAb"/>
</dbReference>
<dbReference type="EMBL" id="BFBR01000001">
    <property type="protein sequence ID" value="GBF56961.1"/>
    <property type="molecule type" value="Genomic_DNA"/>
</dbReference>
<dbReference type="RefSeq" id="WP_238164822.1">
    <property type="nucleotide sequence ID" value="NZ_BFBR01000001.1"/>
</dbReference>
<dbReference type="EC" id="2.1.1.63" evidence="9"/>
<comment type="subcellular location">
    <subcellularLocation>
        <location evidence="9">Cytoplasm</location>
    </subcellularLocation>
</comment>
<reference evidence="11" key="1">
    <citation type="journal article" date="2018" name="Genome Announc.">
        <title>Draft Genome Sequence of "Candidatus Phycosocius bacilliformis," an Alphaproteobacterial Ectosymbiont of the Hydrocarbon-Producing Green Alga Botryococcus braunii.</title>
        <authorList>
            <person name="Tanabe Y."/>
            <person name="Yamaguchi H."/>
            <person name="Watanabe M.M."/>
        </authorList>
    </citation>
    <scope>NUCLEOTIDE SEQUENCE [LARGE SCALE GENOMIC DNA]</scope>
    <source>
        <strain evidence="11">BOTRYCO-2</strain>
    </source>
</reference>
<dbReference type="FunFam" id="1.10.10.10:FF:000214">
    <property type="entry name" value="Methylated-DNA--protein-cysteine methyltransferase"/>
    <property type="match status" value="1"/>
</dbReference>
<dbReference type="InterPro" id="IPR001497">
    <property type="entry name" value="MethylDNA_cys_MeTrfase_AS"/>
</dbReference>
<organism evidence="11 12">
    <name type="scientific">Candidatus Phycosocius bacilliformis</name>
    <dbReference type="NCBI Taxonomy" id="1445552"/>
    <lineage>
        <taxon>Bacteria</taxon>
        <taxon>Pseudomonadati</taxon>
        <taxon>Pseudomonadota</taxon>
        <taxon>Alphaproteobacteria</taxon>
        <taxon>Caulobacterales</taxon>
        <taxon>Caulobacterales incertae sedis</taxon>
        <taxon>Candidatus Phycosocius</taxon>
    </lineage>
</organism>